<evidence type="ECO:0000256" key="1">
    <source>
        <dbReference type="ARBA" id="ARBA00004167"/>
    </source>
</evidence>
<dbReference type="Gene3D" id="3.30.200.20">
    <property type="entry name" value="Phosphorylase Kinase, domain 1"/>
    <property type="match status" value="1"/>
</dbReference>
<dbReference type="PANTHER" id="PTHR47974:SF3">
    <property type="entry name" value="RECEPTOR-LIKE SERINE_THREONINE-PROTEIN KINASE"/>
    <property type="match status" value="1"/>
</dbReference>
<keyword evidence="4 6" id="KW-1133">Transmembrane helix</keyword>
<dbReference type="SUPFAM" id="SSF56112">
    <property type="entry name" value="Protein kinase-like (PK-like)"/>
    <property type="match status" value="1"/>
</dbReference>
<keyword evidence="7" id="KW-0675">Receptor</keyword>
<comment type="subcellular location">
    <subcellularLocation>
        <location evidence="1">Membrane</location>
        <topology evidence="1">Single-pass membrane protein</topology>
    </subcellularLocation>
</comment>
<keyword evidence="5 6" id="KW-0472">Membrane</keyword>
<dbReference type="AlphaFoldDB" id="A0AAV9F5T4"/>
<dbReference type="Proteomes" id="UP001180020">
    <property type="component" value="Unassembled WGS sequence"/>
</dbReference>
<dbReference type="GO" id="GO:0016301">
    <property type="term" value="F:kinase activity"/>
    <property type="evidence" value="ECO:0007669"/>
    <property type="project" value="UniProtKB-KW"/>
</dbReference>
<organism evidence="7 8">
    <name type="scientific">Acorus calamus</name>
    <name type="common">Sweet flag</name>
    <dbReference type="NCBI Taxonomy" id="4465"/>
    <lineage>
        <taxon>Eukaryota</taxon>
        <taxon>Viridiplantae</taxon>
        <taxon>Streptophyta</taxon>
        <taxon>Embryophyta</taxon>
        <taxon>Tracheophyta</taxon>
        <taxon>Spermatophyta</taxon>
        <taxon>Magnoliopsida</taxon>
        <taxon>Liliopsida</taxon>
        <taxon>Acoraceae</taxon>
        <taxon>Acorus</taxon>
    </lineage>
</organism>
<proteinExistence type="predicted"/>
<protein>
    <submittedName>
        <fullName evidence="7">Receptor protein kinase ZmPK1</fullName>
    </submittedName>
</protein>
<evidence type="ECO:0000256" key="6">
    <source>
        <dbReference type="SAM" id="Phobius"/>
    </source>
</evidence>
<evidence type="ECO:0000313" key="7">
    <source>
        <dbReference type="EMBL" id="KAK1321131.1"/>
    </source>
</evidence>
<dbReference type="EMBL" id="JAUJYO010000003">
    <property type="protein sequence ID" value="KAK1321131.1"/>
    <property type="molecule type" value="Genomic_DNA"/>
</dbReference>
<comment type="caution">
    <text evidence="7">The sequence shown here is derived from an EMBL/GenBank/DDBJ whole genome shotgun (WGS) entry which is preliminary data.</text>
</comment>
<keyword evidence="7" id="KW-0418">Kinase</keyword>
<reference evidence="7" key="1">
    <citation type="journal article" date="2023" name="Nat. Commun.">
        <title>Diploid and tetraploid genomes of Acorus and the evolution of monocots.</title>
        <authorList>
            <person name="Ma L."/>
            <person name="Liu K.W."/>
            <person name="Li Z."/>
            <person name="Hsiao Y.Y."/>
            <person name="Qi Y."/>
            <person name="Fu T."/>
            <person name="Tang G.D."/>
            <person name="Zhang D."/>
            <person name="Sun W.H."/>
            <person name="Liu D.K."/>
            <person name="Li Y."/>
            <person name="Chen G.Z."/>
            <person name="Liu X.D."/>
            <person name="Liao X.Y."/>
            <person name="Jiang Y.T."/>
            <person name="Yu X."/>
            <person name="Hao Y."/>
            <person name="Huang J."/>
            <person name="Zhao X.W."/>
            <person name="Ke S."/>
            <person name="Chen Y.Y."/>
            <person name="Wu W.L."/>
            <person name="Hsu J.L."/>
            <person name="Lin Y.F."/>
            <person name="Huang M.D."/>
            <person name="Li C.Y."/>
            <person name="Huang L."/>
            <person name="Wang Z.W."/>
            <person name="Zhao X."/>
            <person name="Zhong W.Y."/>
            <person name="Peng D.H."/>
            <person name="Ahmad S."/>
            <person name="Lan S."/>
            <person name="Zhang J.S."/>
            <person name="Tsai W.C."/>
            <person name="Van de Peer Y."/>
            <person name="Liu Z.J."/>
        </authorList>
    </citation>
    <scope>NUCLEOTIDE SEQUENCE</scope>
    <source>
        <strain evidence="7">CP</strain>
    </source>
</reference>
<name>A0AAV9F5T4_ACOCL</name>
<evidence type="ECO:0000256" key="5">
    <source>
        <dbReference type="ARBA" id="ARBA00023136"/>
    </source>
</evidence>
<reference evidence="7" key="2">
    <citation type="submission" date="2023-06" db="EMBL/GenBank/DDBJ databases">
        <authorList>
            <person name="Ma L."/>
            <person name="Liu K.-W."/>
            <person name="Li Z."/>
            <person name="Hsiao Y.-Y."/>
            <person name="Qi Y."/>
            <person name="Fu T."/>
            <person name="Tang G."/>
            <person name="Zhang D."/>
            <person name="Sun W.-H."/>
            <person name="Liu D.-K."/>
            <person name="Li Y."/>
            <person name="Chen G.-Z."/>
            <person name="Liu X.-D."/>
            <person name="Liao X.-Y."/>
            <person name="Jiang Y.-T."/>
            <person name="Yu X."/>
            <person name="Hao Y."/>
            <person name="Huang J."/>
            <person name="Zhao X.-W."/>
            <person name="Ke S."/>
            <person name="Chen Y.-Y."/>
            <person name="Wu W.-L."/>
            <person name="Hsu J.-L."/>
            <person name="Lin Y.-F."/>
            <person name="Huang M.-D."/>
            <person name="Li C.-Y."/>
            <person name="Huang L."/>
            <person name="Wang Z.-W."/>
            <person name="Zhao X."/>
            <person name="Zhong W.-Y."/>
            <person name="Peng D.-H."/>
            <person name="Ahmad S."/>
            <person name="Lan S."/>
            <person name="Zhang J.-S."/>
            <person name="Tsai W.-C."/>
            <person name="Van De Peer Y."/>
            <person name="Liu Z.-J."/>
        </authorList>
    </citation>
    <scope>NUCLEOTIDE SEQUENCE</scope>
    <source>
        <strain evidence="7">CP</strain>
        <tissue evidence="7">Leaves</tissue>
    </source>
</reference>
<sequence>MPERPVNFYIKVPKESVPAEDKMQFIPTRLNCTGIPDLSFMSEASDDNGKTKTPYLKYLIGFVSAVGLVEIICIGIGWLYIILYHQGGEVVDMGYLALAMGFRRFTYTELKTATGNFQEETGRGGFGIVYKGVLEDDQMVAVKRLEGVSSRRS</sequence>
<dbReference type="PANTHER" id="PTHR47974">
    <property type="entry name" value="OS07G0415500 PROTEIN"/>
    <property type="match status" value="1"/>
</dbReference>
<dbReference type="GO" id="GO:0016020">
    <property type="term" value="C:membrane"/>
    <property type="evidence" value="ECO:0007669"/>
    <property type="project" value="UniProtKB-SubCell"/>
</dbReference>
<accession>A0AAV9F5T4</accession>
<evidence type="ECO:0000256" key="3">
    <source>
        <dbReference type="ARBA" id="ARBA00022729"/>
    </source>
</evidence>
<evidence type="ECO:0000313" key="8">
    <source>
        <dbReference type="Proteomes" id="UP001180020"/>
    </source>
</evidence>
<keyword evidence="8" id="KW-1185">Reference proteome</keyword>
<gene>
    <name evidence="7" type="primary">PK1</name>
    <name evidence="7" type="ORF">QJS10_CPA03g01738</name>
</gene>
<dbReference type="InterPro" id="IPR011009">
    <property type="entry name" value="Kinase-like_dom_sf"/>
</dbReference>
<feature type="transmembrane region" description="Helical" evidence="6">
    <location>
        <begin position="58"/>
        <end position="83"/>
    </location>
</feature>
<keyword evidence="7" id="KW-0808">Transferase</keyword>
<evidence type="ECO:0000256" key="2">
    <source>
        <dbReference type="ARBA" id="ARBA00022692"/>
    </source>
</evidence>
<keyword evidence="2 6" id="KW-0812">Transmembrane</keyword>
<keyword evidence="3" id="KW-0732">Signal</keyword>
<evidence type="ECO:0000256" key="4">
    <source>
        <dbReference type="ARBA" id="ARBA00022989"/>
    </source>
</evidence>